<dbReference type="SUPFAM" id="SSF58087">
    <property type="entry name" value="Variant surface glycoprotein (N-terminal domain)"/>
    <property type="match status" value="1"/>
</dbReference>
<keyword evidence="2" id="KW-0472">Membrane</keyword>
<reference evidence="3 4" key="1">
    <citation type="journal article" date="2012" name="Proc. Natl. Acad. Sci. U.S.A.">
        <title>Antigenic diversity is generated by distinct evolutionary mechanisms in African trypanosome species.</title>
        <authorList>
            <person name="Jackson A.P."/>
            <person name="Berry A."/>
            <person name="Aslett M."/>
            <person name="Allison H.C."/>
            <person name="Burton P."/>
            <person name="Vavrova-Anderson J."/>
            <person name="Brown R."/>
            <person name="Browne H."/>
            <person name="Corton N."/>
            <person name="Hauser H."/>
            <person name="Gamble J."/>
            <person name="Gilderthorp R."/>
            <person name="Marcello L."/>
            <person name="McQuillan J."/>
            <person name="Otto T.D."/>
            <person name="Quail M.A."/>
            <person name="Sanders M.J."/>
            <person name="van Tonder A."/>
            <person name="Ginger M.L."/>
            <person name="Field M.C."/>
            <person name="Barry J.D."/>
            <person name="Hertz-Fowler C."/>
            <person name="Berriman M."/>
        </authorList>
    </citation>
    <scope>NUCLEOTIDE SEQUENCE</scope>
    <source>
        <strain evidence="3 4">Y486</strain>
    </source>
</reference>
<dbReference type="VEuPathDB" id="TriTrypDB:TvY486_0039250"/>
<sequence length="330" mass="34971">MPRAERRAAQVAQERAAHFAAPCSRLPSEGPTPQHEHGRKKRVGRGVWCPWRPPRSRALKVLRHLCARLFARFSACGVASAAASPLFLQSCSKMGGGMLGARRLAAWFGVFALAMCIRTAIANSEGRGLKLELAKELCAQSIFLRGVAQAARNASDEARKQAGAAREKQAMVLRVWQATGNASLARLAEEANTVAALADAVTGAVTRIIERATRHAWRISDFIATFGSVSGAVTGTGKLCIGKTEGTGGGAENAANDGNTAYVLASHLEDCGADESAVKKVVAIVKPTKNTFTVSGVGPEAILNGRKYADMLTYRAIVDRSDLAGRCDDK</sequence>
<accession>F9WTX9</accession>
<dbReference type="EMBL" id="CAEX01006835">
    <property type="protein sequence ID" value="CCD21025.1"/>
    <property type="molecule type" value="Genomic_DNA"/>
</dbReference>
<proteinExistence type="predicted"/>
<feature type="region of interest" description="Disordered" evidence="1">
    <location>
        <begin position="23"/>
        <end position="42"/>
    </location>
</feature>
<evidence type="ECO:0000256" key="1">
    <source>
        <dbReference type="SAM" id="MobiDB-lite"/>
    </source>
</evidence>
<dbReference type="Proteomes" id="UP000009027">
    <property type="component" value="Unassembled WGS sequence"/>
</dbReference>
<gene>
    <name evidence="3" type="ORF">TvY486_0039250</name>
</gene>
<protein>
    <submittedName>
        <fullName evidence="3">Uncharacterized protein</fullName>
    </submittedName>
</protein>
<evidence type="ECO:0000313" key="3">
    <source>
        <dbReference type="EMBL" id="CCD21025.1"/>
    </source>
</evidence>
<keyword evidence="4" id="KW-1185">Reference proteome</keyword>
<evidence type="ECO:0000256" key="2">
    <source>
        <dbReference type="SAM" id="Phobius"/>
    </source>
</evidence>
<evidence type="ECO:0000313" key="4">
    <source>
        <dbReference type="Proteomes" id="UP000009027"/>
    </source>
</evidence>
<keyword evidence="2" id="KW-0812">Transmembrane</keyword>
<feature type="transmembrane region" description="Helical" evidence="2">
    <location>
        <begin position="104"/>
        <end position="121"/>
    </location>
</feature>
<organism evidence="3 4">
    <name type="scientific">Trypanosoma vivax (strain Y486)</name>
    <dbReference type="NCBI Taxonomy" id="1055687"/>
    <lineage>
        <taxon>Eukaryota</taxon>
        <taxon>Discoba</taxon>
        <taxon>Euglenozoa</taxon>
        <taxon>Kinetoplastea</taxon>
        <taxon>Metakinetoplastina</taxon>
        <taxon>Trypanosomatida</taxon>
        <taxon>Trypanosomatidae</taxon>
        <taxon>Trypanosoma</taxon>
        <taxon>Duttonella</taxon>
    </lineage>
</organism>
<dbReference type="AlphaFoldDB" id="F9WTX9"/>
<keyword evidence="2" id="KW-1133">Transmembrane helix</keyword>
<name>F9WTX9_TRYVY</name>